<dbReference type="GO" id="GO:0071555">
    <property type="term" value="P:cell wall organization"/>
    <property type="evidence" value="ECO:0007669"/>
    <property type="project" value="UniProtKB-KW"/>
</dbReference>
<dbReference type="OrthoDB" id="9800958at2"/>
<dbReference type="Pfam" id="PF08245">
    <property type="entry name" value="Mur_ligase_M"/>
    <property type="match status" value="1"/>
</dbReference>
<comment type="subcellular location">
    <subcellularLocation>
        <location evidence="7 8">Cytoplasm</location>
    </subcellularLocation>
</comment>
<evidence type="ECO:0000256" key="4">
    <source>
        <dbReference type="ARBA" id="ARBA00022984"/>
    </source>
</evidence>
<evidence type="ECO:0000313" key="13">
    <source>
        <dbReference type="Proteomes" id="UP000018542"/>
    </source>
</evidence>
<feature type="binding site" evidence="7">
    <location>
        <begin position="153"/>
        <end position="154"/>
    </location>
    <ligand>
        <name>UDP-N-acetyl-alpha-D-muramoyl-L-alanyl-D-glutamate</name>
        <dbReference type="ChEBI" id="CHEBI:83900"/>
    </ligand>
</feature>
<keyword evidence="7" id="KW-0963">Cytoplasm</keyword>
<proteinExistence type="inferred from homology"/>
<dbReference type="GO" id="GO:0009252">
    <property type="term" value="P:peptidoglycan biosynthetic process"/>
    <property type="evidence" value="ECO:0007669"/>
    <property type="project" value="UniProtKB-UniRule"/>
</dbReference>
<dbReference type="GO" id="GO:0008765">
    <property type="term" value="F:UDP-N-acetylmuramoylalanyl-D-glutamate-2,6-diaminopimelate ligase activity"/>
    <property type="evidence" value="ECO:0007669"/>
    <property type="project" value="UniProtKB-UniRule"/>
</dbReference>
<dbReference type="SUPFAM" id="SSF63418">
    <property type="entry name" value="MurE/MurF N-terminal domain"/>
    <property type="match status" value="1"/>
</dbReference>
<comment type="pathway">
    <text evidence="7 8">Cell wall biogenesis; peptidoglycan biosynthesis.</text>
</comment>
<keyword evidence="7" id="KW-0460">Magnesium</keyword>
<feature type="binding site" evidence="7">
    <location>
        <position position="180"/>
    </location>
    <ligand>
        <name>UDP-N-acetyl-alpha-D-muramoyl-L-alanyl-D-glutamate</name>
        <dbReference type="ChEBI" id="CHEBI:83900"/>
    </ligand>
</feature>
<feature type="domain" description="Mur ligase N-terminal catalytic" evidence="9">
    <location>
        <begin position="24"/>
        <end position="98"/>
    </location>
</feature>
<evidence type="ECO:0000256" key="5">
    <source>
        <dbReference type="ARBA" id="ARBA00023306"/>
    </source>
</evidence>
<keyword evidence="7" id="KW-0547">Nucleotide-binding</keyword>
<dbReference type="GO" id="GO:0000287">
    <property type="term" value="F:magnesium ion binding"/>
    <property type="evidence" value="ECO:0007669"/>
    <property type="project" value="UniProtKB-UniRule"/>
</dbReference>
<evidence type="ECO:0000259" key="9">
    <source>
        <dbReference type="Pfam" id="PF01225"/>
    </source>
</evidence>
<gene>
    <name evidence="7" type="primary">murE</name>
    <name evidence="12" type="ORF">W911_16405</name>
</gene>
<dbReference type="UniPathway" id="UPA00219"/>
<keyword evidence="13" id="KW-1185">Reference proteome</keyword>
<feature type="binding site" evidence="7">
    <location>
        <position position="188"/>
    </location>
    <ligand>
        <name>UDP-N-acetyl-alpha-D-muramoyl-L-alanyl-D-glutamate</name>
        <dbReference type="ChEBI" id="CHEBI:83900"/>
    </ligand>
</feature>
<keyword evidence="2 7" id="KW-0132">Cell division</keyword>
<evidence type="ECO:0000256" key="3">
    <source>
        <dbReference type="ARBA" id="ARBA00022960"/>
    </source>
</evidence>
<evidence type="ECO:0000259" key="10">
    <source>
        <dbReference type="Pfam" id="PF02875"/>
    </source>
</evidence>
<dbReference type="AlphaFoldDB" id="V5SFH3"/>
<comment type="caution">
    <text evidence="7">Lacks conserved residue(s) required for the propagation of feature annotation.</text>
</comment>
<evidence type="ECO:0000256" key="7">
    <source>
        <dbReference type="HAMAP-Rule" id="MF_00208"/>
    </source>
</evidence>
<accession>V5SFH3</accession>
<dbReference type="InterPro" id="IPR036565">
    <property type="entry name" value="Mur-like_cat_sf"/>
</dbReference>
<dbReference type="InterPro" id="IPR036615">
    <property type="entry name" value="Mur_ligase_C_dom_sf"/>
</dbReference>
<evidence type="ECO:0000259" key="11">
    <source>
        <dbReference type="Pfam" id="PF08245"/>
    </source>
</evidence>
<dbReference type="Gene3D" id="3.90.190.20">
    <property type="entry name" value="Mur ligase, C-terminal domain"/>
    <property type="match status" value="1"/>
</dbReference>
<dbReference type="PANTHER" id="PTHR23135:SF4">
    <property type="entry name" value="UDP-N-ACETYLMURAMOYL-L-ALANYL-D-GLUTAMATE--2,6-DIAMINOPIMELATE LIGASE MURE HOMOLOG, CHLOROPLASTIC"/>
    <property type="match status" value="1"/>
</dbReference>
<keyword evidence="5 7" id="KW-0131">Cell cycle</keyword>
<dbReference type="Gene3D" id="3.40.1390.10">
    <property type="entry name" value="MurE/MurF, N-terminal domain"/>
    <property type="match status" value="1"/>
</dbReference>
<feature type="binding site" evidence="7">
    <location>
        <position position="459"/>
    </location>
    <ligand>
        <name>meso-2,6-diaminopimelate</name>
        <dbReference type="ChEBI" id="CHEBI:57791"/>
    </ligand>
</feature>
<feature type="binding site" evidence="7">
    <location>
        <begin position="111"/>
        <end position="117"/>
    </location>
    <ligand>
        <name>ATP</name>
        <dbReference type="ChEBI" id="CHEBI:30616"/>
    </ligand>
</feature>
<keyword evidence="6 7" id="KW-0961">Cell wall biogenesis/degradation</keyword>
<protein>
    <recommendedName>
        <fullName evidence="7">UDP-N-acetylmuramoyl-L-alanyl-D-glutamate--2,6-diaminopimelate ligase</fullName>
        <ecNumber evidence="7">6.3.2.13</ecNumber>
    </recommendedName>
    <alternativeName>
        <fullName evidence="7">Meso-A2pm-adding enzyme</fullName>
    </alternativeName>
    <alternativeName>
        <fullName evidence="7">Meso-diaminopimelate-adding enzyme</fullName>
    </alternativeName>
    <alternativeName>
        <fullName evidence="7">UDP-MurNAc-L-Ala-D-Glu:meso-diaminopimelate ligase</fullName>
    </alternativeName>
    <alternativeName>
        <fullName evidence="7">UDP-MurNAc-tripeptide synthetase</fullName>
    </alternativeName>
    <alternativeName>
        <fullName evidence="7">UDP-N-acetylmuramyl-tripeptide synthetase</fullName>
    </alternativeName>
</protein>
<dbReference type="EMBL" id="CP006912">
    <property type="protein sequence ID" value="AHB49631.1"/>
    <property type="molecule type" value="Genomic_DNA"/>
</dbReference>
<dbReference type="InterPro" id="IPR005761">
    <property type="entry name" value="UDP-N-AcMur-Glu-dNH2Pim_ligase"/>
</dbReference>
<keyword evidence="3 7" id="KW-0133">Cell shape</keyword>
<name>V5SFH3_9HYPH</name>
<reference evidence="12 13" key="1">
    <citation type="journal article" date="2014" name="Genome Announc.">
        <title>Complete Genome Sequence of Hyphomicrobium nitrativorans Strain NL23, a Denitrifying Bacterium Isolated from Biofilm of a Methanol-Fed Denitrification System Treating Seawater at the Montreal Biodome.</title>
        <authorList>
            <person name="Martineau C."/>
            <person name="Villeneuve C."/>
            <person name="Mauffrey F."/>
            <person name="Villemur R."/>
        </authorList>
    </citation>
    <scope>NUCLEOTIDE SEQUENCE [LARGE SCALE GENOMIC DNA]</scope>
    <source>
        <strain evidence="12">NL23</strain>
    </source>
</reference>
<feature type="modified residue" description="N6-carboxylysine" evidence="7">
    <location>
        <position position="220"/>
    </location>
</feature>
<dbReference type="NCBIfam" id="TIGR01085">
    <property type="entry name" value="murE"/>
    <property type="match status" value="1"/>
</dbReference>
<dbReference type="Pfam" id="PF01225">
    <property type="entry name" value="Mur_ligase"/>
    <property type="match status" value="1"/>
</dbReference>
<feature type="binding site" evidence="7">
    <location>
        <position position="31"/>
    </location>
    <ligand>
        <name>UDP-N-acetyl-alpha-D-muramoyl-L-alanyl-D-glutamate</name>
        <dbReference type="ChEBI" id="CHEBI:83900"/>
    </ligand>
</feature>
<dbReference type="STRING" id="1029756.W911_16405"/>
<dbReference type="Pfam" id="PF02875">
    <property type="entry name" value="Mur_ligase_C"/>
    <property type="match status" value="1"/>
</dbReference>
<dbReference type="KEGG" id="hni:W911_16405"/>
<feature type="short sequence motif" description="Meso-diaminopimelate recognition motif" evidence="7">
    <location>
        <begin position="407"/>
        <end position="410"/>
    </location>
</feature>
<dbReference type="Proteomes" id="UP000018542">
    <property type="component" value="Chromosome"/>
</dbReference>
<feature type="binding site" evidence="7">
    <location>
        <position position="186"/>
    </location>
    <ligand>
        <name>UDP-N-acetyl-alpha-D-muramoyl-L-alanyl-D-glutamate</name>
        <dbReference type="ChEBI" id="CHEBI:83900"/>
    </ligand>
</feature>
<feature type="binding site" evidence="7">
    <location>
        <position position="455"/>
    </location>
    <ligand>
        <name>meso-2,6-diaminopimelate</name>
        <dbReference type="ChEBI" id="CHEBI:57791"/>
    </ligand>
</feature>
<dbReference type="RefSeq" id="WP_023788579.1">
    <property type="nucleotide sequence ID" value="NC_022997.1"/>
</dbReference>
<dbReference type="InterPro" id="IPR013221">
    <property type="entry name" value="Mur_ligase_cen"/>
</dbReference>
<dbReference type="GO" id="GO:0005524">
    <property type="term" value="F:ATP binding"/>
    <property type="evidence" value="ECO:0007669"/>
    <property type="project" value="UniProtKB-UniRule"/>
</dbReference>
<dbReference type="SUPFAM" id="SSF53623">
    <property type="entry name" value="MurD-like peptide ligases, catalytic domain"/>
    <property type="match status" value="1"/>
</dbReference>
<dbReference type="NCBIfam" id="NF001124">
    <property type="entry name" value="PRK00139.1-2"/>
    <property type="match status" value="1"/>
</dbReference>
<comment type="PTM">
    <text evidence="7">Carboxylation is probably crucial for Mg(2+) binding and, consequently, for the gamma-phosphate positioning of ATP.</text>
</comment>
<dbReference type="GO" id="GO:0008360">
    <property type="term" value="P:regulation of cell shape"/>
    <property type="evidence" value="ECO:0007669"/>
    <property type="project" value="UniProtKB-KW"/>
</dbReference>
<sequence length="484" mass="50004">MLLSTLIPHDEVAEVPAGAFSIAVTSLTADSRRVEPGALFAALSGAKADGTAFIADAVEKGAVAILTSETADVPDGLSVPVLRARDPRRALALIAARFFERQPETIVAVTGTSGKTSVAEFTRQLFAAAGRRAASLGTIGVVKPDGATYGSLTTPDPVTLHATLAALAGEGITHLAFEASSHGLDQYRLDGVRVSAAAFTNLGRDHLDYHPTTEAYLAAKLRLFEELLPLGAPAVVNVDAAGAETVIQAARLRGHRIVSVGTAGETLRLAALDRDGFAQVMTLVYDGRTYEARLPLIGTYQVANALVALGLVLAMGEDPAVVVPALAGLKGVRGRLDIVGEKNGALAVVDYAHKPEALEAALAGLRPFATGRLICVFGCGGDRDRGKRPIMGAIATSNADIVIVTDDNPRTEDPAAIRAEILAAAPGAREIGDRAEAIRAAVALLQPGDVLVVAGKGHETGQIVGQTVIPFSDHDCLGQALQAS</sequence>
<dbReference type="NCBIfam" id="NF001126">
    <property type="entry name" value="PRK00139.1-4"/>
    <property type="match status" value="1"/>
</dbReference>
<dbReference type="GO" id="GO:0051301">
    <property type="term" value="P:cell division"/>
    <property type="evidence" value="ECO:0007669"/>
    <property type="project" value="UniProtKB-KW"/>
</dbReference>
<comment type="cofactor">
    <cofactor evidence="7">
        <name>Mg(2+)</name>
        <dbReference type="ChEBI" id="CHEBI:18420"/>
    </cofactor>
</comment>
<evidence type="ECO:0000313" key="12">
    <source>
        <dbReference type="EMBL" id="AHB49631.1"/>
    </source>
</evidence>
<dbReference type="InterPro" id="IPR004101">
    <property type="entry name" value="Mur_ligase_C"/>
</dbReference>
<comment type="function">
    <text evidence="7">Catalyzes the addition of meso-diaminopimelic acid to the nucleotide precursor UDP-N-acetylmuramoyl-L-alanyl-D-glutamate (UMAG) in the biosynthesis of bacterial cell-wall peptidoglycan.</text>
</comment>
<evidence type="ECO:0000256" key="8">
    <source>
        <dbReference type="RuleBase" id="RU004135"/>
    </source>
</evidence>
<dbReference type="EC" id="6.3.2.13" evidence="7"/>
<keyword evidence="7 12" id="KW-0436">Ligase</keyword>
<keyword evidence="7" id="KW-0067">ATP-binding</keyword>
<evidence type="ECO:0000256" key="1">
    <source>
        <dbReference type="ARBA" id="ARBA00005898"/>
    </source>
</evidence>
<keyword evidence="4 7" id="KW-0573">Peptidoglycan synthesis</keyword>
<dbReference type="InterPro" id="IPR000713">
    <property type="entry name" value="Mur_ligase_N"/>
</dbReference>
<dbReference type="PATRIC" id="fig|1029756.8.peg.3416"/>
<feature type="binding site" evidence="7">
    <location>
        <begin position="407"/>
        <end position="410"/>
    </location>
    <ligand>
        <name>meso-2,6-diaminopimelate</name>
        <dbReference type="ChEBI" id="CHEBI:57791"/>
    </ligand>
</feature>
<dbReference type="SUPFAM" id="SSF53244">
    <property type="entry name" value="MurD-like peptide ligases, peptide-binding domain"/>
    <property type="match status" value="1"/>
</dbReference>
<evidence type="ECO:0000256" key="6">
    <source>
        <dbReference type="ARBA" id="ARBA00023316"/>
    </source>
</evidence>
<dbReference type="InterPro" id="IPR035911">
    <property type="entry name" value="MurE/MurF_N"/>
</dbReference>
<organism evidence="12 13">
    <name type="scientific">Hyphomicrobium nitrativorans NL23</name>
    <dbReference type="NCBI Taxonomy" id="1029756"/>
    <lineage>
        <taxon>Bacteria</taxon>
        <taxon>Pseudomonadati</taxon>
        <taxon>Pseudomonadota</taxon>
        <taxon>Alphaproteobacteria</taxon>
        <taxon>Hyphomicrobiales</taxon>
        <taxon>Hyphomicrobiaceae</taxon>
        <taxon>Hyphomicrobium</taxon>
    </lineage>
</organism>
<dbReference type="HAMAP" id="MF_00208">
    <property type="entry name" value="MurE"/>
    <property type="match status" value="1"/>
</dbReference>
<feature type="binding site" evidence="7">
    <location>
        <position position="383"/>
    </location>
    <ligand>
        <name>meso-2,6-diaminopimelate</name>
        <dbReference type="ChEBI" id="CHEBI:57791"/>
    </ligand>
</feature>
<dbReference type="Gene3D" id="3.40.1190.10">
    <property type="entry name" value="Mur-like, catalytic domain"/>
    <property type="match status" value="1"/>
</dbReference>
<feature type="domain" description="Mur ligase central" evidence="11">
    <location>
        <begin position="109"/>
        <end position="311"/>
    </location>
</feature>
<feature type="domain" description="Mur ligase C-terminal" evidence="10">
    <location>
        <begin position="334"/>
        <end position="457"/>
    </location>
</feature>
<dbReference type="HOGENOM" id="CLU_022291_3_1_5"/>
<comment type="similarity">
    <text evidence="1 7">Belongs to the MurCDEF family. MurE subfamily.</text>
</comment>
<dbReference type="GO" id="GO:0005737">
    <property type="term" value="C:cytoplasm"/>
    <property type="evidence" value="ECO:0007669"/>
    <property type="project" value="UniProtKB-SubCell"/>
</dbReference>
<evidence type="ECO:0000256" key="2">
    <source>
        <dbReference type="ARBA" id="ARBA00022618"/>
    </source>
</evidence>
<comment type="catalytic activity">
    <reaction evidence="7">
        <text>UDP-N-acetyl-alpha-D-muramoyl-L-alanyl-D-glutamate + meso-2,6-diaminopimelate + ATP = UDP-N-acetyl-alpha-D-muramoyl-L-alanyl-gamma-D-glutamyl-meso-2,6-diaminopimelate + ADP + phosphate + H(+)</text>
        <dbReference type="Rhea" id="RHEA:23676"/>
        <dbReference type="ChEBI" id="CHEBI:15378"/>
        <dbReference type="ChEBI" id="CHEBI:30616"/>
        <dbReference type="ChEBI" id="CHEBI:43474"/>
        <dbReference type="ChEBI" id="CHEBI:57791"/>
        <dbReference type="ChEBI" id="CHEBI:83900"/>
        <dbReference type="ChEBI" id="CHEBI:83905"/>
        <dbReference type="ChEBI" id="CHEBI:456216"/>
        <dbReference type="EC" id="6.3.2.13"/>
    </reaction>
</comment>
<dbReference type="PANTHER" id="PTHR23135">
    <property type="entry name" value="MUR LIGASE FAMILY MEMBER"/>
    <property type="match status" value="1"/>
</dbReference>